<proteinExistence type="predicted"/>
<evidence type="ECO:0000313" key="3">
    <source>
        <dbReference type="Proteomes" id="UP000011682"/>
    </source>
</evidence>
<evidence type="ECO:0000313" key="2">
    <source>
        <dbReference type="EMBL" id="EPX59770.1"/>
    </source>
</evidence>
<dbReference type="EMBL" id="ANAH02000015">
    <property type="protein sequence ID" value="EPX59770.1"/>
    <property type="molecule type" value="Genomic_DNA"/>
</dbReference>
<feature type="signal peptide" evidence="1">
    <location>
        <begin position="1"/>
        <end position="17"/>
    </location>
</feature>
<keyword evidence="1" id="KW-0732">Signal</keyword>
<evidence type="ECO:0000256" key="1">
    <source>
        <dbReference type="SAM" id="SignalP"/>
    </source>
</evidence>
<dbReference type="AlphaFoldDB" id="S9P5P0"/>
<keyword evidence="2" id="KW-0449">Lipoprotein</keyword>
<feature type="chain" id="PRO_5004554648" evidence="1">
    <location>
        <begin position="18"/>
        <end position="256"/>
    </location>
</feature>
<gene>
    <name evidence="2" type="ORF">D187_002514</name>
</gene>
<name>S9P5P0_CYSF2</name>
<dbReference type="Proteomes" id="UP000011682">
    <property type="component" value="Unassembled WGS sequence"/>
</dbReference>
<accession>S9P5P0</accession>
<organism evidence="2 3">
    <name type="scientific">Cystobacter fuscus (strain ATCC 25194 / DSM 2262 / NBRC 100088 / M29)</name>
    <dbReference type="NCBI Taxonomy" id="1242864"/>
    <lineage>
        <taxon>Bacteria</taxon>
        <taxon>Pseudomonadati</taxon>
        <taxon>Myxococcota</taxon>
        <taxon>Myxococcia</taxon>
        <taxon>Myxococcales</taxon>
        <taxon>Cystobacterineae</taxon>
        <taxon>Archangiaceae</taxon>
        <taxon>Cystobacter</taxon>
    </lineage>
</organism>
<comment type="caution">
    <text evidence="2">The sequence shown here is derived from an EMBL/GenBank/DDBJ whole genome shotgun (WGS) entry which is preliminary data.</text>
</comment>
<sequence length="256" mass="28042">MFLLGGLLAVCAPVAYAGDSVTNACRQNPANCALLNGQEAGAAPTVRGGAEIASIAATLRFLSPELKLRIERTLHECAAWADAEVNRRRLGGNAPSRQQCQEVLPKLDPCGQKVTRAMQWGSEKHSLATQCVQEQLDPLIPGRFSLEPRYRYDRPTGQVQWLSPSEVRTLLRQDCGKELKGTLVPDVVIHSGNPLQAISIYDFKFPCPPDNNASWKKYTAGHIDQDLTQGKVYVDALKAEAALVTPRQGVHQRIHP</sequence>
<protein>
    <submittedName>
        <fullName evidence="2">Lipoprotein</fullName>
    </submittedName>
</protein>
<reference evidence="2" key="1">
    <citation type="submission" date="2013-05" db="EMBL/GenBank/DDBJ databases">
        <title>Genome assembly of Cystobacter fuscus DSM 2262.</title>
        <authorList>
            <person name="Sharma G."/>
            <person name="Khatri I."/>
            <person name="Kaur C."/>
            <person name="Mayilraj S."/>
            <person name="Subramanian S."/>
        </authorList>
    </citation>
    <scope>NUCLEOTIDE SEQUENCE [LARGE SCALE GENOMIC DNA]</scope>
    <source>
        <strain evidence="2">DSM 2262</strain>
    </source>
</reference>
<keyword evidence="3" id="KW-1185">Reference proteome</keyword>